<sequence length="216" mass="23351">MPRERYTALILDFDETITSSDTIFVIAETAYNCRSSTNSPTNNIPSWSFFQKTYFSEWSDHKPPSPPPTPSLTSLRTHIQSYREVEQTSLTRVQKAGALAGGDRASLFEAGRRIETRLGWADAVKQFVALNGGKESSASVKIVSLNWSKDLIMGVVNAAGLADVIKKENIISNDLEFSADGKSTGNILGGILTGVDKADHMGFAESGGASICIGDR</sequence>
<dbReference type="AlphaFoldDB" id="A0AAD5X6P0"/>
<comment type="caution">
    <text evidence="1">The sequence shown here is derived from an EMBL/GenBank/DDBJ whole genome shotgun (WGS) entry which is preliminary data.</text>
</comment>
<evidence type="ECO:0000313" key="2">
    <source>
        <dbReference type="Proteomes" id="UP001212841"/>
    </source>
</evidence>
<dbReference type="InterPro" id="IPR050849">
    <property type="entry name" value="HAD-like_hydrolase_phosphatase"/>
</dbReference>
<name>A0AAD5X6P0_9FUNG</name>
<dbReference type="PANTHER" id="PTHR28181:SF1">
    <property type="entry name" value="COLD TOLERANCE PROTEIN 1"/>
    <property type="match status" value="1"/>
</dbReference>
<proteinExistence type="predicted"/>
<dbReference type="PANTHER" id="PTHR28181">
    <property type="entry name" value="UPF0655 PROTEIN YCR015C"/>
    <property type="match status" value="1"/>
</dbReference>
<dbReference type="Proteomes" id="UP001212841">
    <property type="component" value="Unassembled WGS sequence"/>
</dbReference>
<dbReference type="InterPro" id="IPR023214">
    <property type="entry name" value="HAD_sf"/>
</dbReference>
<evidence type="ECO:0000313" key="1">
    <source>
        <dbReference type="EMBL" id="KAJ3057413.1"/>
    </source>
</evidence>
<organism evidence="1 2">
    <name type="scientific">Rhizophlyctis rosea</name>
    <dbReference type="NCBI Taxonomy" id="64517"/>
    <lineage>
        <taxon>Eukaryota</taxon>
        <taxon>Fungi</taxon>
        <taxon>Fungi incertae sedis</taxon>
        <taxon>Chytridiomycota</taxon>
        <taxon>Chytridiomycota incertae sedis</taxon>
        <taxon>Chytridiomycetes</taxon>
        <taxon>Rhizophlyctidales</taxon>
        <taxon>Rhizophlyctidaceae</taxon>
        <taxon>Rhizophlyctis</taxon>
    </lineage>
</organism>
<keyword evidence="2" id="KW-1185">Reference proteome</keyword>
<dbReference type="InterPro" id="IPR036412">
    <property type="entry name" value="HAD-like_sf"/>
</dbReference>
<reference evidence="1" key="1">
    <citation type="submission" date="2020-05" db="EMBL/GenBank/DDBJ databases">
        <title>Phylogenomic resolution of chytrid fungi.</title>
        <authorList>
            <person name="Stajich J.E."/>
            <person name="Amses K."/>
            <person name="Simmons R."/>
            <person name="Seto K."/>
            <person name="Myers J."/>
            <person name="Bonds A."/>
            <person name="Quandt C.A."/>
            <person name="Barry K."/>
            <person name="Liu P."/>
            <person name="Grigoriev I."/>
            <person name="Longcore J.E."/>
            <person name="James T.Y."/>
        </authorList>
    </citation>
    <scope>NUCLEOTIDE SEQUENCE</scope>
    <source>
        <strain evidence="1">JEL0318</strain>
    </source>
</reference>
<accession>A0AAD5X6P0</accession>
<dbReference type="EMBL" id="JADGJD010000004">
    <property type="protein sequence ID" value="KAJ3057413.1"/>
    <property type="molecule type" value="Genomic_DNA"/>
</dbReference>
<protein>
    <submittedName>
        <fullName evidence="1">Uncharacterized protein</fullName>
    </submittedName>
</protein>
<dbReference type="SUPFAM" id="SSF56784">
    <property type="entry name" value="HAD-like"/>
    <property type="match status" value="1"/>
</dbReference>
<gene>
    <name evidence="1" type="ORF">HK097_007592</name>
</gene>
<dbReference type="Gene3D" id="3.40.50.1000">
    <property type="entry name" value="HAD superfamily/HAD-like"/>
    <property type="match status" value="1"/>
</dbReference>